<feature type="transmembrane region" description="Helical" evidence="2">
    <location>
        <begin position="302"/>
        <end position="320"/>
    </location>
</feature>
<protein>
    <recommendedName>
        <fullName evidence="6">Attachment protein</fullName>
    </recommendedName>
</protein>
<feature type="region of interest" description="Disordered" evidence="1">
    <location>
        <begin position="121"/>
        <end position="145"/>
    </location>
</feature>
<dbReference type="AlphaFoldDB" id="A0A7G5DHJ7"/>
<feature type="compositionally biased region" description="Basic and acidic residues" evidence="1">
    <location>
        <begin position="188"/>
        <end position="203"/>
    </location>
</feature>
<feature type="region of interest" description="Disordered" evidence="1">
    <location>
        <begin position="44"/>
        <end position="71"/>
    </location>
</feature>
<evidence type="ECO:0008006" key="6">
    <source>
        <dbReference type="Google" id="ProtNLM"/>
    </source>
</evidence>
<dbReference type="RefSeq" id="WP_182366609.1">
    <property type="nucleotide sequence ID" value="NZ_CP059139.1"/>
</dbReference>
<evidence type="ECO:0000256" key="2">
    <source>
        <dbReference type="SAM" id="Phobius"/>
    </source>
</evidence>
<gene>
    <name evidence="4" type="ORF">HS968_06145</name>
    <name evidence="3" type="ORF">HS968_14300</name>
</gene>
<accession>A0A7G5DHJ7</accession>
<dbReference type="EMBL" id="CP059139">
    <property type="protein sequence ID" value="QMV64640.1"/>
    <property type="molecule type" value="Genomic_DNA"/>
</dbReference>
<dbReference type="Proteomes" id="UP000515276">
    <property type="component" value="Chromosome"/>
</dbReference>
<evidence type="ECO:0000313" key="5">
    <source>
        <dbReference type="Proteomes" id="UP000515276"/>
    </source>
</evidence>
<sequence>MTNKCEAVMTNSIYASSNKRQAYKTDVNEDVLFRNYGVYSGQSCFDPSGSPSDTPAPQPTESSSSNSCTATVTDAEGRQVSSCEDTDIFKDQRACLQAGGALGSTDFGTGAMLTCVQSKGPKATQTHTQTQKTVEPTANGGTKTTTTATTTIKNCVGTNACTTKTTTTTHTSVTNGDGTPGGETNNCKGDDCKGSGDKSGEGEDKGDDEEDDGIPGPSTALAKGEQSSLQDAFSEWDEKIETARGELDEKIAQYSDLFSGVFDLNLGSSSGSLPCKQVPISFGATKTTLDMCLDNFSEPLGYIRYALLLAAAALAALIILR</sequence>
<reference evidence="3 5" key="1">
    <citation type="journal article" date="2020" name="G3 (Bethesda)">
        <title>CeMbio - The Caenorhabditis elegans Microbiome Resource.</title>
        <authorList>
            <person name="Dirksen P."/>
            <person name="Assie A."/>
            <person name="Zimmermann J."/>
            <person name="Zhang F."/>
            <person name="Tietje A.M."/>
            <person name="Marsh S.A."/>
            <person name="Felix M.A."/>
            <person name="Shapira M."/>
            <person name="Kaleta C."/>
            <person name="Schulenburg H."/>
            <person name="Samuel B."/>
        </authorList>
    </citation>
    <scope>NUCLEOTIDE SEQUENCE [LARGE SCALE GENOMIC DNA]</scope>
    <source>
        <strain evidence="3 5">MSPm1</strain>
    </source>
</reference>
<keyword evidence="5" id="KW-1185">Reference proteome</keyword>
<keyword evidence="2" id="KW-0812">Transmembrane</keyword>
<proteinExistence type="predicted"/>
<keyword evidence="2" id="KW-1133">Transmembrane helix</keyword>
<evidence type="ECO:0000256" key="1">
    <source>
        <dbReference type="SAM" id="MobiDB-lite"/>
    </source>
</evidence>
<feature type="region of interest" description="Disordered" evidence="1">
    <location>
        <begin position="166"/>
        <end position="228"/>
    </location>
</feature>
<evidence type="ECO:0000313" key="4">
    <source>
        <dbReference type="EMBL" id="QMV64640.1"/>
    </source>
</evidence>
<dbReference type="EMBL" id="CP059139">
    <property type="protein sequence ID" value="QMV61222.1"/>
    <property type="molecule type" value="Genomic_DNA"/>
</dbReference>
<feature type="compositionally biased region" description="Acidic residues" evidence="1">
    <location>
        <begin position="204"/>
        <end position="213"/>
    </location>
</feature>
<keyword evidence="2" id="KW-0472">Membrane</keyword>
<organism evidence="3 5">
    <name type="scientific">Pseudomonas berkeleyensis</name>
    <dbReference type="NCBI Taxonomy" id="2726956"/>
    <lineage>
        <taxon>Bacteria</taxon>
        <taxon>Pseudomonadati</taxon>
        <taxon>Pseudomonadota</taxon>
        <taxon>Gammaproteobacteria</taxon>
        <taxon>Pseudomonadales</taxon>
        <taxon>Pseudomonadaceae</taxon>
        <taxon>Pseudomonas</taxon>
    </lineage>
</organism>
<name>A0A7G5DHJ7_9PSED</name>
<feature type="compositionally biased region" description="Low complexity" evidence="1">
    <location>
        <begin position="124"/>
        <end position="145"/>
    </location>
</feature>
<evidence type="ECO:0000313" key="3">
    <source>
        <dbReference type="EMBL" id="QMV61222.1"/>
    </source>
</evidence>